<evidence type="ECO:0000256" key="2">
    <source>
        <dbReference type="ARBA" id="ARBA00031870"/>
    </source>
</evidence>
<comment type="caution">
    <text evidence="5">The sequence shown here is derived from an EMBL/GenBank/DDBJ whole genome shotgun (WGS) entry which is preliminary data.</text>
</comment>
<dbReference type="PANTHER" id="PTHR21600">
    <property type="entry name" value="MITOCHONDRIAL RNA PSEUDOURIDINE SYNTHASE"/>
    <property type="match status" value="1"/>
</dbReference>
<proteinExistence type="predicted"/>
<organism evidence="5 6">
    <name type="scientific">Bifidobacterium aquikefiri</name>
    <dbReference type="NCBI Taxonomy" id="1653207"/>
    <lineage>
        <taxon>Bacteria</taxon>
        <taxon>Bacillati</taxon>
        <taxon>Actinomycetota</taxon>
        <taxon>Actinomycetes</taxon>
        <taxon>Bifidobacteriales</taxon>
        <taxon>Bifidobacteriaceae</taxon>
        <taxon>Bifidobacterium</taxon>
    </lineage>
</organism>
<dbReference type="Pfam" id="PF00849">
    <property type="entry name" value="PseudoU_synth_2"/>
    <property type="match status" value="1"/>
</dbReference>
<gene>
    <name evidence="5" type="ORF">BAQU_1215</name>
</gene>
<protein>
    <recommendedName>
        <fullName evidence="2">RNA pseudouridylate synthase</fullName>
    </recommendedName>
    <alternativeName>
        <fullName evidence="3">RNA-uridine isomerase</fullName>
    </alternativeName>
</protein>
<dbReference type="PROSITE" id="PS01129">
    <property type="entry name" value="PSI_RLU"/>
    <property type="match status" value="1"/>
</dbReference>
<evidence type="ECO:0000256" key="1">
    <source>
        <dbReference type="ARBA" id="ARBA00000073"/>
    </source>
</evidence>
<dbReference type="GeneID" id="98295886"/>
<evidence type="ECO:0000313" key="6">
    <source>
        <dbReference type="Proteomes" id="UP000216451"/>
    </source>
</evidence>
<dbReference type="SUPFAM" id="SSF55120">
    <property type="entry name" value="Pseudouridine synthase"/>
    <property type="match status" value="1"/>
</dbReference>
<dbReference type="InterPro" id="IPR050188">
    <property type="entry name" value="RluA_PseudoU_synthase"/>
</dbReference>
<dbReference type="InterPro" id="IPR020103">
    <property type="entry name" value="PsdUridine_synth_cat_dom_sf"/>
</dbReference>
<evidence type="ECO:0000313" key="5">
    <source>
        <dbReference type="EMBL" id="OZG67143.1"/>
    </source>
</evidence>
<dbReference type="GO" id="GO:0000455">
    <property type="term" value="P:enzyme-directed rRNA pseudouridine synthesis"/>
    <property type="evidence" value="ECO:0007669"/>
    <property type="project" value="TreeGrafter"/>
</dbReference>
<dbReference type="Gene3D" id="3.30.2350.10">
    <property type="entry name" value="Pseudouridine synthase"/>
    <property type="match status" value="1"/>
</dbReference>
<dbReference type="GO" id="GO:0003723">
    <property type="term" value="F:RNA binding"/>
    <property type="evidence" value="ECO:0007669"/>
    <property type="project" value="InterPro"/>
</dbReference>
<comment type="catalytic activity">
    <reaction evidence="1">
        <text>a uridine in RNA = a pseudouridine in RNA</text>
        <dbReference type="Rhea" id="RHEA:48348"/>
        <dbReference type="Rhea" id="RHEA-COMP:12068"/>
        <dbReference type="Rhea" id="RHEA-COMP:12069"/>
        <dbReference type="ChEBI" id="CHEBI:65314"/>
        <dbReference type="ChEBI" id="CHEBI:65315"/>
    </reaction>
</comment>
<reference evidence="5 6" key="1">
    <citation type="journal article" date="2017" name="BMC Genomics">
        <title>Comparative genomic and phylogenomic analyses of the Bifidobacteriaceae family.</title>
        <authorList>
            <person name="Lugli G.A."/>
            <person name="Milani C."/>
            <person name="Turroni F."/>
            <person name="Duranti S."/>
            <person name="Mancabelli L."/>
            <person name="Mangifesta M."/>
            <person name="Ferrario C."/>
            <person name="Modesto M."/>
            <person name="Mattarelli P."/>
            <person name="Jiri K."/>
            <person name="van Sinderen D."/>
            <person name="Ventura M."/>
        </authorList>
    </citation>
    <scope>NUCLEOTIDE SEQUENCE [LARGE SCALE GENOMIC DNA]</scope>
    <source>
        <strain evidence="5 6">LMG 28769</strain>
    </source>
</reference>
<dbReference type="PANTHER" id="PTHR21600:SF84">
    <property type="entry name" value="PSEUDOURIDINE SYNTHASE RSUA_RLUA-LIKE DOMAIN-CONTAINING PROTEIN"/>
    <property type="match status" value="1"/>
</dbReference>
<evidence type="ECO:0000259" key="4">
    <source>
        <dbReference type="Pfam" id="PF00849"/>
    </source>
</evidence>
<dbReference type="GO" id="GO:0140098">
    <property type="term" value="F:catalytic activity, acting on RNA"/>
    <property type="evidence" value="ECO:0007669"/>
    <property type="project" value="UniProtKB-ARBA"/>
</dbReference>
<evidence type="ECO:0000256" key="3">
    <source>
        <dbReference type="ARBA" id="ARBA00033164"/>
    </source>
</evidence>
<feature type="domain" description="Pseudouridine synthase RsuA/RluA-like" evidence="4">
    <location>
        <begin position="30"/>
        <end position="210"/>
    </location>
</feature>
<dbReference type="EMBL" id="MWXA01000005">
    <property type="protein sequence ID" value="OZG67143.1"/>
    <property type="molecule type" value="Genomic_DNA"/>
</dbReference>
<dbReference type="InterPro" id="IPR006145">
    <property type="entry name" value="PsdUridine_synth_RsuA/RluA"/>
</dbReference>
<dbReference type="RefSeq" id="WP_094693637.1">
    <property type="nucleotide sequence ID" value="NZ_JBDNSG010000008.1"/>
</dbReference>
<keyword evidence="6" id="KW-1185">Reference proteome</keyword>
<sequence length="286" mass="32477">MQTHEHRHRWVTREPAIPFPIRILYADDAIIVVDKPHFLPTTPRGMWYRSTALMRLREQFQDDLITPAHRLDRATAGVVLFVRDPSLRGAYQMLFQNRQVSKRYECIAPAAIVRQPRCGATRSLNPPAVFPILRESRIIKLRGTLQAFESVGEANSSTIISLSHDQRAVLEANDRVLAAQGRHVPASLWRVYSLQPRSGKTHQLRVHMNSIGLPIVGDDLYPKIRMRTTQSTEADKASTSLDDFAHPLQLVARTLEFVDPINAELRRFESQIPLEMPLPVTGDDNA</sequence>
<dbReference type="InterPro" id="IPR006224">
    <property type="entry name" value="PsdUridine_synth_RluA-like_CS"/>
</dbReference>
<dbReference type="OrthoDB" id="9807829at2"/>
<dbReference type="GO" id="GO:0009982">
    <property type="term" value="F:pseudouridine synthase activity"/>
    <property type="evidence" value="ECO:0007669"/>
    <property type="project" value="InterPro"/>
</dbReference>
<name>A0A261G7H1_9BIFI</name>
<dbReference type="Proteomes" id="UP000216451">
    <property type="component" value="Unassembled WGS sequence"/>
</dbReference>
<dbReference type="AlphaFoldDB" id="A0A261G7H1"/>
<accession>A0A261G7H1</accession>